<keyword evidence="2" id="KW-1185">Reference proteome</keyword>
<comment type="caution">
    <text evidence="1">The sequence shown here is derived from an EMBL/GenBank/DDBJ whole genome shotgun (WGS) entry which is preliminary data.</text>
</comment>
<protein>
    <submittedName>
        <fullName evidence="1">Uncharacterized protein</fullName>
    </submittedName>
</protein>
<accession>A0ACB8F5D4</accession>
<proteinExistence type="predicted"/>
<dbReference type="EMBL" id="CM037618">
    <property type="protein sequence ID" value="KAH8000285.1"/>
    <property type="molecule type" value="Genomic_DNA"/>
</dbReference>
<sequence>MSTVTARLSVSSTSCSVTCGLGYKVEEMCDIGPDGKRRYCTQRRSECLTNWLCGVRHFTVLAGKPFKLSCLTSEEIGPETQSFSYTWRLARGLITTDDAIFVPFKTPSYTIELSSAEEYDAGTYRCDVQFMKTYKLVKRIYFGLRVIPGNLVDLNFEKSLIPEQSSDAEQEKPQQNTTIDLLKWQHFSWRQRALLVFLVGIGSGALGGVLLASQFIWKSTFEDLPVIHGVWTQSV</sequence>
<reference evidence="1" key="1">
    <citation type="submission" date="2021-08" db="EMBL/GenBank/DDBJ databases">
        <title>The first chromosome-level gecko genome reveals the dynamic sex chromosomes of Neotropical dwarf geckos (Sphaerodactylidae: Sphaerodactylus).</title>
        <authorList>
            <person name="Pinto B.J."/>
            <person name="Keating S.E."/>
            <person name="Gamble T."/>
        </authorList>
    </citation>
    <scope>NUCLEOTIDE SEQUENCE</scope>
    <source>
        <strain evidence="1">TG3544</strain>
    </source>
</reference>
<gene>
    <name evidence="1" type="ORF">K3G42_023993</name>
</gene>
<organism evidence="1 2">
    <name type="scientific">Sphaerodactylus townsendi</name>
    <dbReference type="NCBI Taxonomy" id="933632"/>
    <lineage>
        <taxon>Eukaryota</taxon>
        <taxon>Metazoa</taxon>
        <taxon>Chordata</taxon>
        <taxon>Craniata</taxon>
        <taxon>Vertebrata</taxon>
        <taxon>Euteleostomi</taxon>
        <taxon>Lepidosauria</taxon>
        <taxon>Squamata</taxon>
        <taxon>Bifurcata</taxon>
        <taxon>Gekkota</taxon>
        <taxon>Sphaerodactylidae</taxon>
        <taxon>Sphaerodactylus</taxon>
    </lineage>
</organism>
<dbReference type="Proteomes" id="UP000827872">
    <property type="component" value="Linkage Group LG05"/>
</dbReference>
<evidence type="ECO:0000313" key="1">
    <source>
        <dbReference type="EMBL" id="KAH8000285.1"/>
    </source>
</evidence>
<name>A0ACB8F5D4_9SAUR</name>
<evidence type="ECO:0000313" key="2">
    <source>
        <dbReference type="Proteomes" id="UP000827872"/>
    </source>
</evidence>